<dbReference type="PANTHER" id="PTHR43798">
    <property type="entry name" value="MONOACYLGLYCEROL LIPASE"/>
    <property type="match status" value="1"/>
</dbReference>
<dbReference type="EMBL" id="JBHSFQ010000002">
    <property type="protein sequence ID" value="MFC4560768.1"/>
    <property type="molecule type" value="Genomic_DNA"/>
</dbReference>
<proteinExistence type="predicted"/>
<dbReference type="Pfam" id="PF00561">
    <property type="entry name" value="Abhydrolase_1"/>
    <property type="match status" value="1"/>
</dbReference>
<reference evidence="4" key="1">
    <citation type="journal article" date="2019" name="Int. J. Syst. Evol. Microbiol.">
        <title>The Global Catalogue of Microorganisms (GCM) 10K type strain sequencing project: providing services to taxonomists for standard genome sequencing and annotation.</title>
        <authorList>
            <consortium name="The Broad Institute Genomics Platform"/>
            <consortium name="The Broad Institute Genome Sequencing Center for Infectious Disease"/>
            <person name="Wu L."/>
            <person name="Ma J."/>
        </authorList>
    </citation>
    <scope>NUCLEOTIDE SEQUENCE [LARGE SCALE GENOMIC DNA]</scope>
    <source>
        <strain evidence="4">XZYJ18</strain>
    </source>
</reference>
<sequence length="248" mass="25896">MSHPPAGDAPLHHTATRGSGVPVVLLHGFGTDHHANWVRTGWDSALAGLPTVAVDLRGHGGSGRPHEARAYAPEAMADDVVRLLDVLGIERADLVAYSMGSRLAWELALTRPERVRRAVLGGFGPDDAFAGTDLNSLGSARTPFGRVYRAAAALPGADPAALAACARGQAAHPFTASPAPRGVPLLFVAGEHDDLARGVEDLARATGSDVVRIPGRDHRTAVSAQAFKKSTVEFLARGAHSDAPDRLD</sequence>
<dbReference type="InterPro" id="IPR050266">
    <property type="entry name" value="AB_hydrolase_sf"/>
</dbReference>
<dbReference type="InterPro" id="IPR000073">
    <property type="entry name" value="AB_hydrolase_1"/>
</dbReference>
<organism evidence="3 4">
    <name type="scientific">Nocardiopsis mangrovi</name>
    <dbReference type="NCBI Taxonomy" id="1179818"/>
    <lineage>
        <taxon>Bacteria</taxon>
        <taxon>Bacillati</taxon>
        <taxon>Actinomycetota</taxon>
        <taxon>Actinomycetes</taxon>
        <taxon>Streptosporangiales</taxon>
        <taxon>Nocardiopsidaceae</taxon>
        <taxon>Nocardiopsis</taxon>
    </lineage>
</organism>
<dbReference type="Gene3D" id="3.40.50.1820">
    <property type="entry name" value="alpha/beta hydrolase"/>
    <property type="match status" value="1"/>
</dbReference>
<dbReference type="SUPFAM" id="SSF53474">
    <property type="entry name" value="alpha/beta-Hydrolases"/>
    <property type="match status" value="1"/>
</dbReference>
<keyword evidence="1 3" id="KW-0378">Hydrolase</keyword>
<evidence type="ECO:0000313" key="3">
    <source>
        <dbReference type="EMBL" id="MFC4560768.1"/>
    </source>
</evidence>
<gene>
    <name evidence="3" type="ORF">ACFO4E_02735</name>
</gene>
<feature type="domain" description="AB hydrolase-1" evidence="2">
    <location>
        <begin position="22"/>
        <end position="133"/>
    </location>
</feature>
<name>A0ABV9DRV3_9ACTN</name>
<accession>A0ABV9DRV3</accession>
<keyword evidence="4" id="KW-1185">Reference proteome</keyword>
<evidence type="ECO:0000313" key="4">
    <source>
        <dbReference type="Proteomes" id="UP001595923"/>
    </source>
</evidence>
<dbReference type="GO" id="GO:0016787">
    <property type="term" value="F:hydrolase activity"/>
    <property type="evidence" value="ECO:0007669"/>
    <property type="project" value="UniProtKB-KW"/>
</dbReference>
<dbReference type="InterPro" id="IPR029058">
    <property type="entry name" value="AB_hydrolase_fold"/>
</dbReference>
<protein>
    <submittedName>
        <fullName evidence="3">Alpha/beta fold hydrolase</fullName>
    </submittedName>
</protein>
<dbReference type="RefSeq" id="WP_378571213.1">
    <property type="nucleotide sequence ID" value="NZ_JBHSFQ010000002.1"/>
</dbReference>
<evidence type="ECO:0000256" key="1">
    <source>
        <dbReference type="ARBA" id="ARBA00022801"/>
    </source>
</evidence>
<evidence type="ECO:0000259" key="2">
    <source>
        <dbReference type="Pfam" id="PF00561"/>
    </source>
</evidence>
<dbReference type="PANTHER" id="PTHR43798:SF31">
    <property type="entry name" value="AB HYDROLASE SUPERFAMILY PROTEIN YCLE"/>
    <property type="match status" value="1"/>
</dbReference>
<comment type="caution">
    <text evidence="3">The sequence shown here is derived from an EMBL/GenBank/DDBJ whole genome shotgun (WGS) entry which is preliminary data.</text>
</comment>
<dbReference type="Proteomes" id="UP001595923">
    <property type="component" value="Unassembled WGS sequence"/>
</dbReference>